<dbReference type="Pfam" id="PF13784">
    <property type="entry name" value="Fic_N"/>
    <property type="match status" value="1"/>
</dbReference>
<evidence type="ECO:0000259" key="1">
    <source>
        <dbReference type="Pfam" id="PF13784"/>
    </source>
</evidence>
<dbReference type="InterPro" id="IPR025758">
    <property type="entry name" value="Fic/DOC_N"/>
</dbReference>
<evidence type="ECO:0000313" key="2">
    <source>
        <dbReference type="EMBL" id="SCB73004.1"/>
    </source>
</evidence>
<dbReference type="RefSeq" id="WP_205686008.1">
    <property type="nucleotide sequence ID" value="NZ_FMAR01000001.1"/>
</dbReference>
<evidence type="ECO:0000313" key="3">
    <source>
        <dbReference type="Proteomes" id="UP000242818"/>
    </source>
</evidence>
<organism evidence="2 3">
    <name type="scientific">Chitinophaga costaii</name>
    <dbReference type="NCBI Taxonomy" id="1335309"/>
    <lineage>
        <taxon>Bacteria</taxon>
        <taxon>Pseudomonadati</taxon>
        <taxon>Bacteroidota</taxon>
        <taxon>Chitinophagia</taxon>
        <taxon>Chitinophagales</taxon>
        <taxon>Chitinophagaceae</taxon>
        <taxon>Chitinophaga</taxon>
    </lineage>
</organism>
<proteinExistence type="predicted"/>
<accession>A0A1C3YSD5</accession>
<dbReference type="AlphaFoldDB" id="A0A1C3YSD5"/>
<dbReference type="EMBL" id="FMAR01000001">
    <property type="protein sequence ID" value="SCB73004.1"/>
    <property type="molecule type" value="Genomic_DNA"/>
</dbReference>
<protein>
    <submittedName>
        <fullName evidence="2">Fic/DOC family N-terminal</fullName>
    </submittedName>
</protein>
<gene>
    <name evidence="2" type="ORF">GA0116948_10184</name>
</gene>
<name>A0A1C3YSD5_9BACT</name>
<reference evidence="2 3" key="1">
    <citation type="submission" date="2016-08" db="EMBL/GenBank/DDBJ databases">
        <authorList>
            <person name="Seilhamer J.J."/>
        </authorList>
    </citation>
    <scope>NUCLEOTIDE SEQUENCE [LARGE SCALE GENOMIC DNA]</scope>
    <source>
        <strain evidence="2 3">A37T2</strain>
    </source>
</reference>
<dbReference type="STRING" id="1335309.GA0116948_10184"/>
<keyword evidence="3" id="KW-1185">Reference proteome</keyword>
<dbReference type="Proteomes" id="UP000242818">
    <property type="component" value="Unassembled WGS sequence"/>
</dbReference>
<feature type="domain" description="Fic/DOC N-terminal" evidence="1">
    <location>
        <begin position="19"/>
        <end position="96"/>
    </location>
</feature>
<sequence length="97" mass="10704">MYTIPLLPPGMDIETKAILKKVAVAHRYLAELKGVSASIPNERILIDTLVLQEARESSAIENIISTFDEIYQSDWASGNFATAAAKEVHSYARALQK</sequence>